<feature type="domain" description="AP2/ERF" evidence="9">
    <location>
        <begin position="81"/>
        <end position="138"/>
    </location>
</feature>
<feature type="compositionally biased region" description="Low complexity" evidence="8">
    <location>
        <begin position="24"/>
        <end position="56"/>
    </location>
</feature>
<evidence type="ECO:0000256" key="2">
    <source>
        <dbReference type="ARBA" id="ARBA00023015"/>
    </source>
</evidence>
<dbReference type="Proteomes" id="UP000694005">
    <property type="component" value="Chromosome A05"/>
</dbReference>
<keyword evidence="3" id="KW-0238">DNA-binding</keyword>
<sequence>ISHVRKHTKQNSLSSLKRLQKKMTSSNSSSSPTSSSSDQSDVTTTTSTHLSETSPRNNKRKRSNDSSSSSSSSSSKLKHPVYRGVRMRSWGKWVSEIRQPRKKTRIWLGTFATADMAARAHDVAALAIKGSSAVINFPELASVLPRPASSSPHDIQAAAAEAAAMVVNGKLSESESAKTEMKEAPPSPESSCVAAAESKEEERLEEIVELPNIEEGSYDMSVKSRSDLDYSEPLDCWVYPPPVMDLYEEFLEFDFLELWSFPHTELINP</sequence>
<dbReference type="SUPFAM" id="SSF54171">
    <property type="entry name" value="DNA-binding domain"/>
    <property type="match status" value="1"/>
</dbReference>
<dbReference type="PANTHER" id="PTHR31985:SF313">
    <property type="entry name" value="ETHYLENE-RESPONSIVE TRANSCRIPTION FACTOR ERF036"/>
    <property type="match status" value="1"/>
</dbReference>
<dbReference type="Pfam" id="PF00847">
    <property type="entry name" value="AP2"/>
    <property type="match status" value="1"/>
</dbReference>
<dbReference type="GO" id="GO:0003700">
    <property type="term" value="F:DNA-binding transcription factor activity"/>
    <property type="evidence" value="ECO:0007669"/>
    <property type="project" value="InterPro"/>
</dbReference>
<comment type="similarity">
    <text evidence="7">Belongs to the AP2/ERF transcription factor family. ERF subfamily.</text>
</comment>
<dbReference type="GO" id="GO:0005634">
    <property type="term" value="C:nucleus"/>
    <property type="evidence" value="ECO:0007669"/>
    <property type="project" value="UniProtKB-SubCell"/>
</dbReference>
<dbReference type="SMART" id="SM00380">
    <property type="entry name" value="AP2"/>
    <property type="match status" value="1"/>
</dbReference>
<gene>
    <name evidence="11" type="ORF">BRAA05T22149Z</name>
    <name evidence="10" type="ORF">BRAPAZ1V2_A05P39370.2</name>
</gene>
<dbReference type="EMBL" id="LR031570">
    <property type="protein sequence ID" value="VDC72435.1"/>
    <property type="molecule type" value="Genomic_DNA"/>
</dbReference>
<name>A0A3P5Z915_BRACM</name>
<dbReference type="InterPro" id="IPR016177">
    <property type="entry name" value="DNA-bd_dom_sf"/>
</dbReference>
<dbReference type="EMBL" id="LS974621">
    <property type="protein sequence ID" value="CAG7877416.1"/>
    <property type="molecule type" value="Genomic_DNA"/>
</dbReference>
<feature type="region of interest" description="Disordered" evidence="8">
    <location>
        <begin position="1"/>
        <end position="81"/>
    </location>
</feature>
<evidence type="ECO:0000256" key="8">
    <source>
        <dbReference type="SAM" id="MobiDB-lite"/>
    </source>
</evidence>
<dbReference type="Gene3D" id="3.30.730.10">
    <property type="entry name" value="AP2/ERF domain"/>
    <property type="match status" value="1"/>
</dbReference>
<accession>A0A3P5Z915</accession>
<evidence type="ECO:0000256" key="5">
    <source>
        <dbReference type="ARBA" id="ARBA00023163"/>
    </source>
</evidence>
<dbReference type="PROSITE" id="PS51032">
    <property type="entry name" value="AP2_ERF"/>
    <property type="match status" value="1"/>
</dbReference>
<dbReference type="InterPro" id="IPR051032">
    <property type="entry name" value="AP2/ERF_TF_ERF_subfamily"/>
</dbReference>
<feature type="compositionally biased region" description="Low complexity" evidence="8">
    <location>
        <begin position="65"/>
        <end position="75"/>
    </location>
</feature>
<dbReference type="PANTHER" id="PTHR31985">
    <property type="entry name" value="ETHYLENE-RESPONSIVE TRANSCRIPTION FACTOR ERF042-RELATED"/>
    <property type="match status" value="1"/>
</dbReference>
<comment type="subcellular location">
    <subcellularLocation>
        <location evidence="1">Nucleus</location>
    </subcellularLocation>
</comment>
<dbReference type="Gramene" id="A05p39370.2_BraZ1">
    <property type="protein sequence ID" value="A05p39370.2_BraZ1.CDS.1"/>
    <property type="gene ID" value="A05g39370.2_BraZ1"/>
</dbReference>
<evidence type="ECO:0000256" key="7">
    <source>
        <dbReference type="ARBA" id="ARBA00024343"/>
    </source>
</evidence>
<feature type="non-terminal residue" evidence="11">
    <location>
        <position position="1"/>
    </location>
</feature>
<evidence type="ECO:0000256" key="4">
    <source>
        <dbReference type="ARBA" id="ARBA00023159"/>
    </source>
</evidence>
<evidence type="ECO:0000259" key="9">
    <source>
        <dbReference type="PROSITE" id="PS51032"/>
    </source>
</evidence>
<dbReference type="CDD" id="cd00018">
    <property type="entry name" value="AP2"/>
    <property type="match status" value="1"/>
</dbReference>
<evidence type="ECO:0000256" key="1">
    <source>
        <dbReference type="ARBA" id="ARBA00004123"/>
    </source>
</evidence>
<dbReference type="FunFam" id="3.30.730.10:FF:000001">
    <property type="entry name" value="Ethylene-responsive transcription factor 2"/>
    <property type="match status" value="1"/>
</dbReference>
<reference evidence="11" key="1">
    <citation type="submission" date="2018-11" db="EMBL/GenBank/DDBJ databases">
        <authorList>
            <consortium name="Genoscope - CEA"/>
            <person name="William W."/>
        </authorList>
    </citation>
    <scope>NUCLEOTIDE SEQUENCE</scope>
</reference>
<dbReference type="GO" id="GO:0003677">
    <property type="term" value="F:DNA binding"/>
    <property type="evidence" value="ECO:0007669"/>
    <property type="project" value="UniProtKB-KW"/>
</dbReference>
<evidence type="ECO:0000256" key="6">
    <source>
        <dbReference type="ARBA" id="ARBA00023242"/>
    </source>
</evidence>
<evidence type="ECO:0000313" key="11">
    <source>
        <dbReference type="EMBL" id="VDC72435.1"/>
    </source>
</evidence>
<keyword evidence="2" id="KW-0805">Transcription regulation</keyword>
<proteinExistence type="inferred from homology"/>
<dbReference type="InterPro" id="IPR036955">
    <property type="entry name" value="AP2/ERF_dom_sf"/>
</dbReference>
<evidence type="ECO:0000256" key="3">
    <source>
        <dbReference type="ARBA" id="ARBA00023125"/>
    </source>
</evidence>
<protein>
    <recommendedName>
        <fullName evidence="9">AP2/ERF domain-containing protein</fullName>
    </recommendedName>
</protein>
<keyword evidence="6" id="KW-0539">Nucleus</keyword>
<keyword evidence="4" id="KW-0010">Activator</keyword>
<evidence type="ECO:0000313" key="10">
    <source>
        <dbReference type="EMBL" id="CAG7877416.1"/>
    </source>
</evidence>
<dbReference type="AlphaFoldDB" id="A0A3P5Z915"/>
<organism evidence="11">
    <name type="scientific">Brassica campestris</name>
    <name type="common">Field mustard</name>
    <dbReference type="NCBI Taxonomy" id="3711"/>
    <lineage>
        <taxon>Eukaryota</taxon>
        <taxon>Viridiplantae</taxon>
        <taxon>Streptophyta</taxon>
        <taxon>Embryophyta</taxon>
        <taxon>Tracheophyta</taxon>
        <taxon>Spermatophyta</taxon>
        <taxon>Magnoliopsida</taxon>
        <taxon>eudicotyledons</taxon>
        <taxon>Gunneridae</taxon>
        <taxon>Pentapetalae</taxon>
        <taxon>rosids</taxon>
        <taxon>malvids</taxon>
        <taxon>Brassicales</taxon>
        <taxon>Brassicaceae</taxon>
        <taxon>Brassiceae</taxon>
        <taxon>Brassica</taxon>
    </lineage>
</organism>
<keyword evidence="5" id="KW-0804">Transcription</keyword>
<dbReference type="PRINTS" id="PR00367">
    <property type="entry name" value="ETHRSPELEMNT"/>
</dbReference>
<dbReference type="InterPro" id="IPR001471">
    <property type="entry name" value="AP2/ERF_dom"/>
</dbReference>